<dbReference type="InParanoid" id="D8PL20"/>
<gene>
    <name evidence="1" type="ORF">SCHCODRAFT_103253</name>
</gene>
<dbReference type="EMBL" id="GL377302">
    <property type="protein sequence ID" value="EFJ03358.1"/>
    <property type="molecule type" value="Genomic_DNA"/>
</dbReference>
<dbReference type="KEGG" id="scm:SCHCO_02498864"/>
<accession>D8PL20</accession>
<reference evidence="1 2" key="1">
    <citation type="journal article" date="2010" name="Nat. Biotechnol.">
        <title>Genome sequence of the model mushroom Schizophyllum commune.</title>
        <authorList>
            <person name="Ohm R.A."/>
            <person name="de Jong J.F."/>
            <person name="Lugones L.G."/>
            <person name="Aerts A."/>
            <person name="Kothe E."/>
            <person name="Stajich J.E."/>
            <person name="de Vries R.P."/>
            <person name="Record E."/>
            <person name="Levasseur A."/>
            <person name="Baker S.E."/>
            <person name="Bartholomew K.A."/>
            <person name="Coutinho P.M."/>
            <person name="Erdmann S."/>
            <person name="Fowler T.J."/>
            <person name="Gathman A.C."/>
            <person name="Lombard V."/>
            <person name="Henrissat B."/>
            <person name="Knabe N."/>
            <person name="Kuees U."/>
            <person name="Lilly W.W."/>
            <person name="Lindquist E."/>
            <person name="Lucas S."/>
            <person name="Magnuson J.K."/>
            <person name="Piumi F."/>
            <person name="Raudaskoski M."/>
            <person name="Salamov A."/>
            <person name="Schmutz J."/>
            <person name="Schwarze F.W.M.R."/>
            <person name="vanKuyk P.A."/>
            <person name="Horton J.S."/>
            <person name="Grigoriev I.V."/>
            <person name="Woesten H.A.B."/>
        </authorList>
    </citation>
    <scope>NUCLEOTIDE SEQUENCE [LARGE SCALE GENOMIC DNA]</scope>
    <source>
        <strain evidence="2">H4-8 / FGSC 9210</strain>
    </source>
</reference>
<evidence type="ECO:0000313" key="1">
    <source>
        <dbReference type="EMBL" id="EFJ03358.1"/>
    </source>
</evidence>
<name>D8PL20_SCHCM</name>
<dbReference type="VEuPathDB" id="FungiDB:SCHCODRAFT_02498864"/>
<dbReference type="GeneID" id="9589361"/>
<dbReference type="HOGENOM" id="CLU_1403181_0_0_1"/>
<evidence type="ECO:0000313" key="2">
    <source>
        <dbReference type="Proteomes" id="UP000007431"/>
    </source>
</evidence>
<proteinExistence type="predicted"/>
<sequence>MVAAAMLSSLAALLVVYLFMPALWLSFLNDDPFDYHDHGRTLVASRNPFRETGPPANMAKLILLRHKQQEAAKLLAGAPFPATILPRRAVPAPEKRLDTPRETLRRTPAPLSRAEHAVARASIRAARVDAYSARASVHATPLSLLSHTSAPRMPPPVDAYLILTSDDTPHPRAPMLGLYITLGIQQDFRVHRRL</sequence>
<dbReference type="Proteomes" id="UP000007431">
    <property type="component" value="Unassembled WGS sequence"/>
</dbReference>
<dbReference type="RefSeq" id="XP_003038260.1">
    <property type="nucleotide sequence ID" value="XM_003038214.1"/>
</dbReference>
<dbReference type="OrthoDB" id="3204347at2759"/>
<protein>
    <submittedName>
        <fullName evidence="1">Uncharacterized protein</fullName>
    </submittedName>
</protein>
<keyword evidence="2" id="KW-1185">Reference proteome</keyword>
<feature type="non-terminal residue" evidence="1">
    <location>
        <position position="194"/>
    </location>
</feature>
<organism evidence="2">
    <name type="scientific">Schizophyllum commune (strain H4-8 / FGSC 9210)</name>
    <name type="common">Split gill fungus</name>
    <dbReference type="NCBI Taxonomy" id="578458"/>
    <lineage>
        <taxon>Eukaryota</taxon>
        <taxon>Fungi</taxon>
        <taxon>Dikarya</taxon>
        <taxon>Basidiomycota</taxon>
        <taxon>Agaricomycotina</taxon>
        <taxon>Agaricomycetes</taxon>
        <taxon>Agaricomycetidae</taxon>
        <taxon>Agaricales</taxon>
        <taxon>Schizophyllaceae</taxon>
        <taxon>Schizophyllum</taxon>
    </lineage>
</organism>
<dbReference type="AlphaFoldDB" id="D8PL20"/>
<dbReference type="eggNOG" id="ENOG502STBG">
    <property type="taxonomic scope" value="Eukaryota"/>
</dbReference>